<dbReference type="EMBL" id="KB468053">
    <property type="protein sequence ID" value="PCH40479.1"/>
    <property type="molecule type" value="Genomic_DNA"/>
</dbReference>
<accession>A0A2H3JNV4</accession>
<evidence type="ECO:0000313" key="2">
    <source>
        <dbReference type="Proteomes" id="UP000218811"/>
    </source>
</evidence>
<protein>
    <recommendedName>
        <fullName evidence="3">Geranylgeranyl pyrophosphate synthetase</fullName>
    </recommendedName>
</protein>
<evidence type="ECO:0008006" key="3">
    <source>
        <dbReference type="Google" id="ProtNLM"/>
    </source>
</evidence>
<dbReference type="STRING" id="742152.A0A2H3JNV4"/>
<dbReference type="AlphaFoldDB" id="A0A2H3JNV4"/>
<dbReference type="OrthoDB" id="420564at2759"/>
<organism evidence="1 2">
    <name type="scientific">Wolfiporia cocos (strain MD-104)</name>
    <name type="common">Brown rot fungus</name>
    <dbReference type="NCBI Taxonomy" id="742152"/>
    <lineage>
        <taxon>Eukaryota</taxon>
        <taxon>Fungi</taxon>
        <taxon>Dikarya</taxon>
        <taxon>Basidiomycota</taxon>
        <taxon>Agaricomycotina</taxon>
        <taxon>Agaricomycetes</taxon>
        <taxon>Polyporales</taxon>
        <taxon>Phaeolaceae</taxon>
        <taxon>Wolfiporia</taxon>
    </lineage>
</organism>
<gene>
    <name evidence="1" type="ORF">WOLCODRAFT_162386</name>
</gene>
<reference evidence="1 2" key="1">
    <citation type="journal article" date="2012" name="Science">
        <title>The Paleozoic origin of enzymatic lignin decomposition reconstructed from 31 fungal genomes.</title>
        <authorList>
            <person name="Floudas D."/>
            <person name="Binder M."/>
            <person name="Riley R."/>
            <person name="Barry K."/>
            <person name="Blanchette R.A."/>
            <person name="Henrissat B."/>
            <person name="Martinez A.T."/>
            <person name="Otillar R."/>
            <person name="Spatafora J.W."/>
            <person name="Yadav J.S."/>
            <person name="Aerts A."/>
            <person name="Benoit I."/>
            <person name="Boyd A."/>
            <person name="Carlson A."/>
            <person name="Copeland A."/>
            <person name="Coutinho P.M."/>
            <person name="de Vries R.P."/>
            <person name="Ferreira P."/>
            <person name="Findley K."/>
            <person name="Foster B."/>
            <person name="Gaskell J."/>
            <person name="Glotzer D."/>
            <person name="Gorecki P."/>
            <person name="Heitman J."/>
            <person name="Hesse C."/>
            <person name="Hori C."/>
            <person name="Igarashi K."/>
            <person name="Jurgens J.A."/>
            <person name="Kallen N."/>
            <person name="Kersten P."/>
            <person name="Kohler A."/>
            <person name="Kuees U."/>
            <person name="Kumar T.K.A."/>
            <person name="Kuo A."/>
            <person name="LaButti K."/>
            <person name="Larrondo L.F."/>
            <person name="Lindquist E."/>
            <person name="Ling A."/>
            <person name="Lombard V."/>
            <person name="Lucas S."/>
            <person name="Lundell T."/>
            <person name="Martin R."/>
            <person name="McLaughlin D.J."/>
            <person name="Morgenstern I."/>
            <person name="Morin E."/>
            <person name="Murat C."/>
            <person name="Nagy L.G."/>
            <person name="Nolan M."/>
            <person name="Ohm R.A."/>
            <person name="Patyshakuliyeva A."/>
            <person name="Rokas A."/>
            <person name="Ruiz-Duenas F.J."/>
            <person name="Sabat G."/>
            <person name="Salamov A."/>
            <person name="Samejima M."/>
            <person name="Schmutz J."/>
            <person name="Slot J.C."/>
            <person name="St John F."/>
            <person name="Stenlid J."/>
            <person name="Sun H."/>
            <person name="Sun S."/>
            <person name="Syed K."/>
            <person name="Tsang A."/>
            <person name="Wiebenga A."/>
            <person name="Young D."/>
            <person name="Pisabarro A."/>
            <person name="Eastwood D.C."/>
            <person name="Martin F."/>
            <person name="Cullen D."/>
            <person name="Grigoriev I.V."/>
            <person name="Hibbett D.S."/>
        </authorList>
    </citation>
    <scope>NUCLEOTIDE SEQUENCE [LARGE SCALE GENOMIC DNA]</scope>
    <source>
        <strain evidence="1 2">MD-104</strain>
    </source>
</reference>
<name>A0A2H3JNV4_WOLCO</name>
<sequence>MASPSSSRLFRPILADLLRANRPSSCARVRHAHQVSRKSLPATPVLSLRIPEAAPEAADVKIDDSHVVGSYSWVRNPEPTISVPGRPFRWRARPIPFMIQPDKGEYVIDDNCYRMPASPLLPLFCAVDTYADAGESNVDWPTVDFVVDVQVLESLLKWIRGHPRPGIHIDAQLAGTRSVLLSRRMDKPTVEYNKKFHGDYNYDFAYLAESTVSNREHSTYQRIINYASGAISPSDNMNGLNMVVRHEGDSYIPVTETPTARAGLHMKEHVPGAIHRIDNLRISRGGYRLQPSSLLEVSCRTQGNADTLKYWAGMYPHVFFSQIPQIYTAIVHCGRVRDIVERELNDKTLTGVNARMQEDFKKLKLVLDAIQQLVVSHGKDGRLCLVDMGSVLQVLEKDDKTNCVSEAILARFDRQE</sequence>
<proteinExistence type="predicted"/>
<dbReference type="PANTHER" id="PTHR35179:SF2">
    <property type="entry name" value="START DOMAIN-CONTAINING PROTEIN"/>
    <property type="match status" value="1"/>
</dbReference>
<dbReference type="PANTHER" id="PTHR35179">
    <property type="entry name" value="PROTEIN CBG02620"/>
    <property type="match status" value="1"/>
</dbReference>
<dbReference type="Proteomes" id="UP000218811">
    <property type="component" value="Unassembled WGS sequence"/>
</dbReference>
<evidence type="ECO:0000313" key="1">
    <source>
        <dbReference type="EMBL" id="PCH40479.1"/>
    </source>
</evidence>
<keyword evidence="2" id="KW-1185">Reference proteome</keyword>